<feature type="domain" description="SIS" evidence="12">
    <location>
        <begin position="289"/>
        <end position="429"/>
    </location>
</feature>
<organism evidence="13 14">
    <name type="scientific">Candidatus Buchananbacteria bacterium RIFCSPHIGHO2_02_FULL_38_8</name>
    <dbReference type="NCBI Taxonomy" id="1797538"/>
    <lineage>
        <taxon>Bacteria</taxon>
        <taxon>Candidatus Buchananiibacteriota</taxon>
    </lineage>
</organism>
<dbReference type="GO" id="GO:0005975">
    <property type="term" value="P:carbohydrate metabolic process"/>
    <property type="evidence" value="ECO:0007669"/>
    <property type="project" value="UniProtKB-UniRule"/>
</dbReference>
<evidence type="ECO:0000256" key="8">
    <source>
        <dbReference type="ARBA" id="ARBA00022737"/>
    </source>
</evidence>
<dbReference type="InterPro" id="IPR035490">
    <property type="entry name" value="GlmS/FrlB_SIS"/>
</dbReference>
<evidence type="ECO:0000313" key="13">
    <source>
        <dbReference type="EMBL" id="OGY47904.1"/>
    </source>
</evidence>
<dbReference type="HAMAP" id="MF_00164">
    <property type="entry name" value="GlmS"/>
    <property type="match status" value="1"/>
</dbReference>
<comment type="caution">
    <text evidence="13">The sequence shown here is derived from an EMBL/GenBank/DDBJ whole genome shotgun (WGS) entry which is preliminary data.</text>
</comment>
<comment type="function">
    <text evidence="10">Catalyzes the first step in hexosamine metabolism, converting fructose-6P into glucosamine-6P using glutamine as a nitrogen source.</text>
</comment>
<dbReference type="GO" id="GO:0097367">
    <property type="term" value="F:carbohydrate derivative binding"/>
    <property type="evidence" value="ECO:0007669"/>
    <property type="project" value="InterPro"/>
</dbReference>
<dbReference type="FunFam" id="3.40.50.10490:FF:000002">
    <property type="entry name" value="Glutamine--fructose-6-phosphate aminotransferase [isomerizing]"/>
    <property type="match status" value="1"/>
</dbReference>
<dbReference type="SUPFAM" id="SSF56235">
    <property type="entry name" value="N-terminal nucleophile aminohydrolases (Ntn hydrolases)"/>
    <property type="match status" value="1"/>
</dbReference>
<dbReference type="Gene3D" id="3.40.50.10490">
    <property type="entry name" value="Glucose-6-phosphate isomerase like protein, domain 1"/>
    <property type="match status" value="2"/>
</dbReference>
<dbReference type="InterPro" id="IPR047084">
    <property type="entry name" value="GFAT_N"/>
</dbReference>
<evidence type="ECO:0000259" key="11">
    <source>
        <dbReference type="PROSITE" id="PS51278"/>
    </source>
</evidence>
<proteinExistence type="inferred from homology"/>
<dbReference type="PROSITE" id="PS51278">
    <property type="entry name" value="GATASE_TYPE_2"/>
    <property type="match status" value="1"/>
</dbReference>
<dbReference type="EC" id="2.6.1.16" evidence="3 10"/>
<feature type="initiator methionine" description="Removed" evidence="10">
    <location>
        <position position="1"/>
    </location>
</feature>
<evidence type="ECO:0000259" key="12">
    <source>
        <dbReference type="PROSITE" id="PS51464"/>
    </source>
</evidence>
<name>A0A1G1Y6T8_9BACT</name>
<evidence type="ECO:0000256" key="10">
    <source>
        <dbReference type="HAMAP-Rule" id="MF_00164"/>
    </source>
</evidence>
<evidence type="ECO:0000256" key="4">
    <source>
        <dbReference type="ARBA" id="ARBA00016090"/>
    </source>
</evidence>
<keyword evidence="9" id="KW-0315">Glutamine amidotransferase</keyword>
<dbReference type="Gene3D" id="3.60.20.10">
    <property type="entry name" value="Glutamine Phosphoribosylpyrophosphate, subunit 1, domain 1"/>
    <property type="match status" value="1"/>
</dbReference>
<dbReference type="Proteomes" id="UP000178747">
    <property type="component" value="Unassembled WGS sequence"/>
</dbReference>
<dbReference type="PANTHER" id="PTHR10937">
    <property type="entry name" value="GLUCOSAMINE--FRUCTOSE-6-PHOSPHATE AMINOTRANSFERASE, ISOMERIZING"/>
    <property type="match status" value="1"/>
</dbReference>
<dbReference type="InterPro" id="IPR001347">
    <property type="entry name" value="SIS_dom"/>
</dbReference>
<dbReference type="InterPro" id="IPR005855">
    <property type="entry name" value="GFAT"/>
</dbReference>
<gene>
    <name evidence="10" type="primary">glmS</name>
    <name evidence="13" type="ORF">A3J62_00805</name>
</gene>
<dbReference type="GO" id="GO:0006047">
    <property type="term" value="P:UDP-N-acetylglucosamine metabolic process"/>
    <property type="evidence" value="ECO:0007669"/>
    <property type="project" value="TreeGrafter"/>
</dbReference>
<dbReference type="PANTHER" id="PTHR10937:SF0">
    <property type="entry name" value="GLUTAMINE--FRUCTOSE-6-PHOSPHATE TRANSAMINASE (ISOMERIZING)"/>
    <property type="match status" value="1"/>
</dbReference>
<keyword evidence="5 10" id="KW-0963">Cytoplasm</keyword>
<dbReference type="InterPro" id="IPR035466">
    <property type="entry name" value="GlmS/AgaS_SIS"/>
</dbReference>
<feature type="active site" description="Nucleophile; for GATase activity" evidence="10">
    <location>
        <position position="2"/>
    </location>
</feature>
<dbReference type="GO" id="GO:0004360">
    <property type="term" value="F:glutamine-fructose-6-phosphate transaminase (isomerizing) activity"/>
    <property type="evidence" value="ECO:0007669"/>
    <property type="project" value="UniProtKB-UniRule"/>
</dbReference>
<sequence length="612" mass="67705">MCGIVGYIGTKQASPILLDGLKRLEYRGYDSAGLTVWDGQVLNTIKVKGKVAELDKMLEQKNLEGNIGIAHTRWATHGEPSVTNAHPHEDCDGNLVIVHNGIIENYKSLKQQLEKEGHKFKSETDTEVVAHLVEKFLKIEKSLEQAVKQSLSLVKGTYAFLILSKLEPDKIIAARQSSPLRIGISKDQFIIASDPSAILNYTQQMITLSDGEMAVVEKDGYRISSISSGQEVDKEVEKVEWSLDEIEKGGFKHFMLKEIFEQPETVSNSLRGRLISGEGLAVLGGLREVEKELRQIKRINLVACGTAYHAGLIGEYILEEYAGIPTEVSIASEFRYRKPILKPEEDVVIVISQSGETADTSAVVKEAKEKGVLTLGIVNVIGSTIARETDAGVYNHAGPEIGVASTKVFVSQLTVLALLTLFLGRQRGMSLVTGRRIVEELRKVPNYITKILEQNDKIVQIAKDYNNFIDFFFLGRKYNYPVALEGALKLKEISYIHAEGGPSGELKHGPLAMINEKFPSVFVCPQDSVYEKNISNMEEIKARKGKIIVIATQGDDDIAKIADEVIYIPKTLEMLTPILAVVPLQLFAYHFANLKGLDVDKPRNLAKSVTVE</sequence>
<dbReference type="FunFam" id="3.60.20.10:FF:000006">
    <property type="entry name" value="Glutamine--fructose-6-phosphate aminotransferase [isomerizing]"/>
    <property type="match status" value="1"/>
</dbReference>
<dbReference type="GO" id="GO:0006002">
    <property type="term" value="P:fructose 6-phosphate metabolic process"/>
    <property type="evidence" value="ECO:0007669"/>
    <property type="project" value="TreeGrafter"/>
</dbReference>
<comment type="subunit">
    <text evidence="10">Homodimer.</text>
</comment>
<dbReference type="SUPFAM" id="SSF53697">
    <property type="entry name" value="SIS domain"/>
    <property type="match status" value="1"/>
</dbReference>
<evidence type="ECO:0000256" key="9">
    <source>
        <dbReference type="ARBA" id="ARBA00022962"/>
    </source>
</evidence>
<keyword evidence="8" id="KW-0677">Repeat</keyword>
<dbReference type="CDD" id="cd05009">
    <property type="entry name" value="SIS_GlmS_GlmD_2"/>
    <property type="match status" value="1"/>
</dbReference>
<keyword evidence="6 10" id="KW-0032">Aminotransferase</keyword>
<dbReference type="InterPro" id="IPR029055">
    <property type="entry name" value="Ntn_hydrolases_N"/>
</dbReference>
<dbReference type="PROSITE" id="PS51464">
    <property type="entry name" value="SIS"/>
    <property type="match status" value="2"/>
</dbReference>
<accession>A0A1G1Y6T8</accession>
<dbReference type="InterPro" id="IPR017932">
    <property type="entry name" value="GATase_2_dom"/>
</dbReference>
<protein>
    <recommendedName>
        <fullName evidence="4 10">Glutamine--fructose-6-phosphate aminotransferase [isomerizing]</fullName>
        <ecNumber evidence="3 10">2.6.1.16</ecNumber>
    </recommendedName>
    <alternativeName>
        <fullName evidence="10">D-fructose-6-phosphate amidotransferase</fullName>
    </alternativeName>
    <alternativeName>
        <fullName evidence="10">GFAT</fullName>
    </alternativeName>
    <alternativeName>
        <fullName evidence="10">Glucosamine-6-phosphate synthase</fullName>
    </alternativeName>
    <alternativeName>
        <fullName evidence="10">Hexosephosphate aminotransferase</fullName>
    </alternativeName>
    <alternativeName>
        <fullName evidence="10">L-glutamine--D-fructose-6-phosphate amidotransferase</fullName>
    </alternativeName>
</protein>
<dbReference type="GO" id="GO:0006487">
    <property type="term" value="P:protein N-linked glycosylation"/>
    <property type="evidence" value="ECO:0007669"/>
    <property type="project" value="TreeGrafter"/>
</dbReference>
<dbReference type="AlphaFoldDB" id="A0A1G1Y6T8"/>
<evidence type="ECO:0000256" key="7">
    <source>
        <dbReference type="ARBA" id="ARBA00022679"/>
    </source>
</evidence>
<dbReference type="InterPro" id="IPR046348">
    <property type="entry name" value="SIS_dom_sf"/>
</dbReference>
<dbReference type="EMBL" id="MHIH01000008">
    <property type="protein sequence ID" value="OGY47904.1"/>
    <property type="molecule type" value="Genomic_DNA"/>
</dbReference>
<evidence type="ECO:0000256" key="5">
    <source>
        <dbReference type="ARBA" id="ARBA00022490"/>
    </source>
</evidence>
<feature type="active site" description="For Fru-6P isomerization activity" evidence="10">
    <location>
        <position position="607"/>
    </location>
</feature>
<evidence type="ECO:0000313" key="14">
    <source>
        <dbReference type="Proteomes" id="UP000178747"/>
    </source>
</evidence>
<reference evidence="13 14" key="1">
    <citation type="journal article" date="2016" name="Nat. Commun.">
        <title>Thousands of microbial genomes shed light on interconnected biogeochemical processes in an aquifer system.</title>
        <authorList>
            <person name="Anantharaman K."/>
            <person name="Brown C.T."/>
            <person name="Hug L.A."/>
            <person name="Sharon I."/>
            <person name="Castelle C.J."/>
            <person name="Probst A.J."/>
            <person name="Thomas B.C."/>
            <person name="Singh A."/>
            <person name="Wilkins M.J."/>
            <person name="Karaoz U."/>
            <person name="Brodie E.L."/>
            <person name="Williams K.H."/>
            <person name="Hubbard S.S."/>
            <person name="Banfield J.F."/>
        </authorList>
    </citation>
    <scope>NUCLEOTIDE SEQUENCE [LARGE SCALE GENOMIC DNA]</scope>
</reference>
<dbReference type="GO" id="GO:0046349">
    <property type="term" value="P:amino sugar biosynthetic process"/>
    <property type="evidence" value="ECO:0007669"/>
    <property type="project" value="UniProtKB-ARBA"/>
</dbReference>
<feature type="domain" description="Glutamine amidotransferase type-2" evidence="11">
    <location>
        <begin position="2"/>
        <end position="219"/>
    </location>
</feature>
<evidence type="ECO:0000256" key="2">
    <source>
        <dbReference type="ARBA" id="ARBA00004496"/>
    </source>
</evidence>
<keyword evidence="7 10" id="KW-0808">Transferase</keyword>
<dbReference type="NCBIfam" id="NF001484">
    <property type="entry name" value="PRK00331.1"/>
    <property type="match status" value="1"/>
</dbReference>
<dbReference type="Pfam" id="PF13522">
    <property type="entry name" value="GATase_6"/>
    <property type="match status" value="1"/>
</dbReference>
<evidence type="ECO:0000256" key="6">
    <source>
        <dbReference type="ARBA" id="ARBA00022576"/>
    </source>
</evidence>
<dbReference type="NCBIfam" id="TIGR01135">
    <property type="entry name" value="glmS"/>
    <property type="match status" value="1"/>
</dbReference>
<feature type="domain" description="SIS" evidence="12">
    <location>
        <begin position="461"/>
        <end position="602"/>
    </location>
</feature>
<dbReference type="Pfam" id="PF01380">
    <property type="entry name" value="SIS"/>
    <property type="match status" value="2"/>
</dbReference>
<evidence type="ECO:0000256" key="1">
    <source>
        <dbReference type="ARBA" id="ARBA00001031"/>
    </source>
</evidence>
<dbReference type="CDD" id="cd00714">
    <property type="entry name" value="GFAT"/>
    <property type="match status" value="1"/>
</dbReference>
<comment type="subcellular location">
    <subcellularLocation>
        <location evidence="2 10">Cytoplasm</location>
    </subcellularLocation>
</comment>
<evidence type="ECO:0000256" key="3">
    <source>
        <dbReference type="ARBA" id="ARBA00012916"/>
    </source>
</evidence>
<dbReference type="GO" id="GO:0005829">
    <property type="term" value="C:cytosol"/>
    <property type="evidence" value="ECO:0007669"/>
    <property type="project" value="TreeGrafter"/>
</dbReference>
<comment type="catalytic activity">
    <reaction evidence="1 10">
        <text>D-fructose 6-phosphate + L-glutamine = D-glucosamine 6-phosphate + L-glutamate</text>
        <dbReference type="Rhea" id="RHEA:13237"/>
        <dbReference type="ChEBI" id="CHEBI:29985"/>
        <dbReference type="ChEBI" id="CHEBI:58359"/>
        <dbReference type="ChEBI" id="CHEBI:58725"/>
        <dbReference type="ChEBI" id="CHEBI:61527"/>
        <dbReference type="EC" id="2.6.1.16"/>
    </reaction>
</comment>
<dbReference type="CDD" id="cd05008">
    <property type="entry name" value="SIS_GlmS_GlmD_1"/>
    <property type="match status" value="1"/>
</dbReference>
<dbReference type="FunFam" id="3.40.50.10490:FF:000001">
    <property type="entry name" value="Glutamine--fructose-6-phosphate aminotransferase [isomerizing]"/>
    <property type="match status" value="1"/>
</dbReference>